<evidence type="ECO:0000313" key="8">
    <source>
        <dbReference type="Proteomes" id="UP001231189"/>
    </source>
</evidence>
<organism evidence="7 8">
    <name type="scientific">Lolium multiflorum</name>
    <name type="common">Italian ryegrass</name>
    <name type="synonym">Lolium perenne subsp. multiflorum</name>
    <dbReference type="NCBI Taxonomy" id="4521"/>
    <lineage>
        <taxon>Eukaryota</taxon>
        <taxon>Viridiplantae</taxon>
        <taxon>Streptophyta</taxon>
        <taxon>Embryophyta</taxon>
        <taxon>Tracheophyta</taxon>
        <taxon>Spermatophyta</taxon>
        <taxon>Magnoliopsida</taxon>
        <taxon>Liliopsida</taxon>
        <taxon>Poales</taxon>
        <taxon>Poaceae</taxon>
        <taxon>BOP clade</taxon>
        <taxon>Pooideae</taxon>
        <taxon>Poodae</taxon>
        <taxon>Poeae</taxon>
        <taxon>Poeae Chloroplast Group 2 (Poeae type)</taxon>
        <taxon>Loliodinae</taxon>
        <taxon>Loliinae</taxon>
        <taxon>Lolium</taxon>
    </lineage>
</organism>
<dbReference type="InterPro" id="IPR057326">
    <property type="entry name" value="KR_dom"/>
</dbReference>
<dbReference type="GO" id="GO:0005829">
    <property type="term" value="C:cytosol"/>
    <property type="evidence" value="ECO:0007669"/>
    <property type="project" value="TreeGrafter"/>
</dbReference>
<comment type="subcellular location">
    <subcellularLocation>
        <location evidence="1">Membrane</location>
        <topology evidence="1">Single-pass type II membrane protein</topology>
    </subcellularLocation>
</comment>
<name>A0AAD8WY43_LOLMU</name>
<comment type="similarity">
    <text evidence="2 4">Belongs to the short-chain dehydrogenases/reductases (SDR) family.</text>
</comment>
<evidence type="ECO:0000256" key="1">
    <source>
        <dbReference type="ARBA" id="ARBA00004606"/>
    </source>
</evidence>
<dbReference type="InterPro" id="IPR036291">
    <property type="entry name" value="NAD(P)-bd_dom_sf"/>
</dbReference>
<dbReference type="NCBIfam" id="NF004825">
    <property type="entry name" value="PRK06181.1"/>
    <property type="match status" value="1"/>
</dbReference>
<evidence type="ECO:0000256" key="4">
    <source>
        <dbReference type="RuleBase" id="RU000363"/>
    </source>
</evidence>
<dbReference type="EMBL" id="JAUUTY010000002">
    <property type="protein sequence ID" value="KAK1682816.1"/>
    <property type="molecule type" value="Genomic_DNA"/>
</dbReference>
<dbReference type="SUPFAM" id="SSF51735">
    <property type="entry name" value="NAD(P)-binding Rossmann-fold domains"/>
    <property type="match status" value="1"/>
</dbReference>
<dbReference type="InterPro" id="IPR002347">
    <property type="entry name" value="SDR_fam"/>
</dbReference>
<proteinExistence type="inferred from homology"/>
<dbReference type="PANTHER" id="PTHR43391">
    <property type="entry name" value="RETINOL DEHYDROGENASE-RELATED"/>
    <property type="match status" value="1"/>
</dbReference>
<dbReference type="Pfam" id="PF00106">
    <property type="entry name" value="adh_short"/>
    <property type="match status" value="1"/>
</dbReference>
<accession>A0AAD8WY43</accession>
<dbReference type="SMART" id="SM00822">
    <property type="entry name" value="PKS_KR"/>
    <property type="match status" value="1"/>
</dbReference>
<evidence type="ECO:0000256" key="5">
    <source>
        <dbReference type="SAM" id="MobiDB-lite"/>
    </source>
</evidence>
<dbReference type="PANTHER" id="PTHR43391:SF91">
    <property type="entry name" value="OS04G0390700 PROTEIN"/>
    <property type="match status" value="1"/>
</dbReference>
<sequence>MRTLGSNRNSHRNTEVEQSIERKEGRRRWVPSIMEMLSMLKVGYTVLRSETPATDLVNTFMDWAARRSLLLLAVFMPPYYVYKLTSSALATVAPEDVAGKVVLITGASSGIGEQIAYQYAKKGARLALVARREGSLHEVAAKAMDLGSPDVLVVPGDVARPEDCKAFVQATVERFGRLDHLVNNAGLANVCWFEEVPNVADLKQVLDVNFWGTVHPTHAALPHLKNSGGKIFVNSSAAVMLAMPRMSFYNASKAAVLNFAETLRMELGGEVGVTVATPGWIESEMTKGKHLSMEGRLEVDEDTRDAQVGLLPVVRAERCAEAIVDAVCRGRRSVTVPVWYRALFLWRAFAPEIGDMVQRVFYRRTAGDGGSQMRARRVMELTGAKRVLQPPSLYTSDIKRE</sequence>
<reference evidence="7" key="1">
    <citation type="submission" date="2023-07" db="EMBL/GenBank/DDBJ databases">
        <title>A chromosome-level genome assembly of Lolium multiflorum.</title>
        <authorList>
            <person name="Chen Y."/>
            <person name="Copetti D."/>
            <person name="Kolliker R."/>
            <person name="Studer B."/>
        </authorList>
    </citation>
    <scope>NUCLEOTIDE SEQUENCE</scope>
    <source>
        <strain evidence="7">02402/16</strain>
        <tissue evidence="7">Leaf</tissue>
    </source>
</reference>
<dbReference type="AlphaFoldDB" id="A0AAD8WY43"/>
<dbReference type="Gene3D" id="3.40.50.720">
    <property type="entry name" value="NAD(P)-binding Rossmann-like Domain"/>
    <property type="match status" value="1"/>
</dbReference>
<feature type="region of interest" description="Disordered" evidence="5">
    <location>
        <begin position="1"/>
        <end position="21"/>
    </location>
</feature>
<dbReference type="Proteomes" id="UP001231189">
    <property type="component" value="Unassembled WGS sequence"/>
</dbReference>
<evidence type="ECO:0000313" key="7">
    <source>
        <dbReference type="EMBL" id="KAK1682816.1"/>
    </source>
</evidence>
<feature type="compositionally biased region" description="Basic and acidic residues" evidence="5">
    <location>
        <begin position="12"/>
        <end position="21"/>
    </location>
</feature>
<gene>
    <name evidence="7" type="ORF">QYE76_043664</name>
</gene>
<evidence type="ECO:0000259" key="6">
    <source>
        <dbReference type="SMART" id="SM00822"/>
    </source>
</evidence>
<evidence type="ECO:0000256" key="2">
    <source>
        <dbReference type="ARBA" id="ARBA00006484"/>
    </source>
</evidence>
<keyword evidence="8" id="KW-1185">Reference proteome</keyword>
<feature type="domain" description="Ketoreductase" evidence="6">
    <location>
        <begin position="100"/>
        <end position="283"/>
    </location>
</feature>
<dbReference type="GO" id="GO:0016491">
    <property type="term" value="F:oxidoreductase activity"/>
    <property type="evidence" value="ECO:0007669"/>
    <property type="project" value="UniProtKB-KW"/>
</dbReference>
<dbReference type="PRINTS" id="PR00081">
    <property type="entry name" value="GDHRDH"/>
</dbReference>
<evidence type="ECO:0000256" key="3">
    <source>
        <dbReference type="ARBA" id="ARBA00023002"/>
    </source>
</evidence>
<dbReference type="PROSITE" id="PS00061">
    <property type="entry name" value="ADH_SHORT"/>
    <property type="match status" value="1"/>
</dbReference>
<dbReference type="PRINTS" id="PR00080">
    <property type="entry name" value="SDRFAMILY"/>
</dbReference>
<comment type="caution">
    <text evidence="7">The sequence shown here is derived from an EMBL/GenBank/DDBJ whole genome shotgun (WGS) entry which is preliminary data.</text>
</comment>
<dbReference type="GO" id="GO:0016020">
    <property type="term" value="C:membrane"/>
    <property type="evidence" value="ECO:0007669"/>
    <property type="project" value="UniProtKB-SubCell"/>
</dbReference>
<keyword evidence="3" id="KW-0560">Oxidoreductase</keyword>
<protein>
    <recommendedName>
        <fullName evidence="6">Ketoreductase domain-containing protein</fullName>
    </recommendedName>
</protein>
<dbReference type="InterPro" id="IPR020904">
    <property type="entry name" value="Sc_DH/Rdtase_CS"/>
</dbReference>